<dbReference type="AlphaFoldDB" id="A0A5B7IJA4"/>
<accession>A0A5B7IJA4</accession>
<sequence>MFVEGGPSGASRRHVEKLRGNVGRVASPVARRGPISVECVSRINLSGPMAKEERLVARCEPRGADVSSEARCEAVTGGVTE</sequence>
<evidence type="ECO:0000313" key="1">
    <source>
        <dbReference type="EMBL" id="MPC84590.1"/>
    </source>
</evidence>
<reference evidence="1 2" key="1">
    <citation type="submission" date="2019-05" db="EMBL/GenBank/DDBJ databases">
        <title>Another draft genome of Portunus trituberculatus and its Hox gene families provides insights of decapod evolution.</title>
        <authorList>
            <person name="Jeong J.-H."/>
            <person name="Song I."/>
            <person name="Kim S."/>
            <person name="Choi T."/>
            <person name="Kim D."/>
            <person name="Ryu S."/>
            <person name="Kim W."/>
        </authorList>
    </citation>
    <scope>NUCLEOTIDE SEQUENCE [LARGE SCALE GENOMIC DNA]</scope>
    <source>
        <tissue evidence="1">Muscle</tissue>
    </source>
</reference>
<name>A0A5B7IJA4_PORTR</name>
<dbReference type="Proteomes" id="UP000324222">
    <property type="component" value="Unassembled WGS sequence"/>
</dbReference>
<evidence type="ECO:0000313" key="2">
    <source>
        <dbReference type="Proteomes" id="UP000324222"/>
    </source>
</evidence>
<keyword evidence="2" id="KW-1185">Reference proteome</keyword>
<organism evidence="1 2">
    <name type="scientific">Portunus trituberculatus</name>
    <name type="common">Swimming crab</name>
    <name type="synonym">Neptunus trituberculatus</name>
    <dbReference type="NCBI Taxonomy" id="210409"/>
    <lineage>
        <taxon>Eukaryota</taxon>
        <taxon>Metazoa</taxon>
        <taxon>Ecdysozoa</taxon>
        <taxon>Arthropoda</taxon>
        <taxon>Crustacea</taxon>
        <taxon>Multicrustacea</taxon>
        <taxon>Malacostraca</taxon>
        <taxon>Eumalacostraca</taxon>
        <taxon>Eucarida</taxon>
        <taxon>Decapoda</taxon>
        <taxon>Pleocyemata</taxon>
        <taxon>Brachyura</taxon>
        <taxon>Eubrachyura</taxon>
        <taxon>Portunoidea</taxon>
        <taxon>Portunidae</taxon>
        <taxon>Portuninae</taxon>
        <taxon>Portunus</taxon>
    </lineage>
</organism>
<gene>
    <name evidence="1" type="ORF">E2C01_079332</name>
</gene>
<protein>
    <submittedName>
        <fullName evidence="1">Uncharacterized protein</fullName>
    </submittedName>
</protein>
<proteinExistence type="predicted"/>
<dbReference type="EMBL" id="VSRR010065837">
    <property type="protein sequence ID" value="MPC84590.1"/>
    <property type="molecule type" value="Genomic_DNA"/>
</dbReference>
<comment type="caution">
    <text evidence="1">The sequence shown here is derived from an EMBL/GenBank/DDBJ whole genome shotgun (WGS) entry which is preliminary data.</text>
</comment>